<name>A0AAN8MWR1_9PEZI</name>
<evidence type="ECO:0000256" key="1">
    <source>
        <dbReference type="SAM" id="MobiDB-lite"/>
    </source>
</evidence>
<keyword evidence="3" id="KW-1185">Reference proteome</keyword>
<evidence type="ECO:0000313" key="3">
    <source>
        <dbReference type="Proteomes" id="UP001313282"/>
    </source>
</evidence>
<dbReference type="AlphaFoldDB" id="A0AAN8MWR1"/>
<sequence>MKTVAVDGDGDGGGDGGDDDVVLMVVGGGTFRSWGALLVKSNPVKSEPSGQSQKNAVMSAKPVPPLLGMEATPGSVHSSTK</sequence>
<feature type="region of interest" description="Disordered" evidence="1">
    <location>
        <begin position="42"/>
        <end position="81"/>
    </location>
</feature>
<comment type="caution">
    <text evidence="2">The sequence shown here is derived from an EMBL/GenBank/DDBJ whole genome shotgun (WGS) entry which is preliminary data.</text>
</comment>
<gene>
    <name evidence="2" type="ORF">TWF718_003635</name>
</gene>
<reference evidence="2 3" key="1">
    <citation type="submission" date="2019-10" db="EMBL/GenBank/DDBJ databases">
        <authorList>
            <person name="Palmer J.M."/>
        </authorList>
    </citation>
    <scope>NUCLEOTIDE SEQUENCE [LARGE SCALE GENOMIC DNA]</scope>
    <source>
        <strain evidence="2 3">TWF718</strain>
    </source>
</reference>
<proteinExistence type="predicted"/>
<organism evidence="2 3">
    <name type="scientific">Orbilia javanica</name>
    <dbReference type="NCBI Taxonomy" id="47235"/>
    <lineage>
        <taxon>Eukaryota</taxon>
        <taxon>Fungi</taxon>
        <taxon>Dikarya</taxon>
        <taxon>Ascomycota</taxon>
        <taxon>Pezizomycotina</taxon>
        <taxon>Orbiliomycetes</taxon>
        <taxon>Orbiliales</taxon>
        <taxon>Orbiliaceae</taxon>
        <taxon>Orbilia</taxon>
    </lineage>
</organism>
<dbReference type="EMBL" id="JAVHNR010000002">
    <property type="protein sequence ID" value="KAK6350444.1"/>
    <property type="molecule type" value="Genomic_DNA"/>
</dbReference>
<dbReference type="Proteomes" id="UP001313282">
    <property type="component" value="Unassembled WGS sequence"/>
</dbReference>
<accession>A0AAN8MWR1</accession>
<evidence type="ECO:0000313" key="2">
    <source>
        <dbReference type="EMBL" id="KAK6350444.1"/>
    </source>
</evidence>
<protein>
    <submittedName>
        <fullName evidence="2">Uncharacterized protein</fullName>
    </submittedName>
</protein>